<reference evidence="1 2" key="1">
    <citation type="submission" date="2016-10" db="EMBL/GenBank/DDBJ databases">
        <authorList>
            <person name="de Groot N.N."/>
        </authorList>
    </citation>
    <scope>NUCLEOTIDE SEQUENCE [LARGE SCALE GENOMIC DNA]</scope>
    <source>
        <strain evidence="1 2">CGMCC 1.11030</strain>
    </source>
</reference>
<dbReference type="Gene3D" id="3.30.429.10">
    <property type="entry name" value="Macrophage Migration Inhibitory Factor"/>
    <property type="match status" value="1"/>
</dbReference>
<gene>
    <name evidence="1" type="ORF">SAMN05216258_102226</name>
</gene>
<keyword evidence="1" id="KW-0670">Pyruvate</keyword>
<dbReference type="EMBL" id="FOQH01000002">
    <property type="protein sequence ID" value="SFH78316.1"/>
    <property type="molecule type" value="Genomic_DNA"/>
</dbReference>
<dbReference type="Proteomes" id="UP000199377">
    <property type="component" value="Unassembled WGS sequence"/>
</dbReference>
<dbReference type="InterPro" id="IPR014347">
    <property type="entry name" value="Tautomerase/MIF_sf"/>
</dbReference>
<accession>A0A1I3CVB8</accession>
<name>A0A1I3CVB8_9RHOB</name>
<sequence length="142" mass="15260">MPIMFLSAPEGVFDQAAKDAIAEKLTDLGAECERLARTDFVRSTTYLHFCDLPAGDIYHGGKRATARIATLLVNALEGGFDATAKEVFIERATRILGEASGQTGRVPAYVIFRDVSNISLGLFGGTATLKDLREPDPDATPI</sequence>
<dbReference type="STRING" id="1114924.SAMN05216258_102226"/>
<proteinExistence type="predicted"/>
<dbReference type="OrthoDB" id="9803586at2"/>
<protein>
    <submittedName>
        <fullName evidence="1">Phenylpyruvate tautomerase PptA, 4-oxalocrotonate tautomerase family</fullName>
    </submittedName>
</protein>
<organism evidence="1 2">
    <name type="scientific">Albimonas pacifica</name>
    <dbReference type="NCBI Taxonomy" id="1114924"/>
    <lineage>
        <taxon>Bacteria</taxon>
        <taxon>Pseudomonadati</taxon>
        <taxon>Pseudomonadota</taxon>
        <taxon>Alphaproteobacteria</taxon>
        <taxon>Rhodobacterales</taxon>
        <taxon>Paracoccaceae</taxon>
        <taxon>Albimonas</taxon>
    </lineage>
</organism>
<dbReference type="AlphaFoldDB" id="A0A1I3CVB8"/>
<evidence type="ECO:0000313" key="2">
    <source>
        <dbReference type="Proteomes" id="UP000199377"/>
    </source>
</evidence>
<evidence type="ECO:0000313" key="1">
    <source>
        <dbReference type="EMBL" id="SFH78316.1"/>
    </source>
</evidence>
<dbReference type="RefSeq" id="WP_092858122.1">
    <property type="nucleotide sequence ID" value="NZ_FOQH01000002.1"/>
</dbReference>
<keyword evidence="2" id="KW-1185">Reference proteome</keyword>